<dbReference type="EMBL" id="JAHQIW010000829">
    <property type="protein sequence ID" value="KAJ1350295.1"/>
    <property type="molecule type" value="Genomic_DNA"/>
</dbReference>
<gene>
    <name evidence="1" type="ORF">KIN20_006057</name>
</gene>
<reference evidence="1" key="1">
    <citation type="submission" date="2021-06" db="EMBL/GenBank/DDBJ databases">
        <title>Parelaphostrongylus tenuis whole genome reference sequence.</title>
        <authorList>
            <person name="Garwood T.J."/>
            <person name="Larsen P.A."/>
            <person name="Fountain-Jones N.M."/>
            <person name="Garbe J.R."/>
            <person name="Macchietto M.G."/>
            <person name="Kania S.A."/>
            <person name="Gerhold R.W."/>
            <person name="Richards J.E."/>
            <person name="Wolf T.M."/>
        </authorList>
    </citation>
    <scope>NUCLEOTIDE SEQUENCE</scope>
    <source>
        <strain evidence="1">MNPRO001-30</strain>
        <tissue evidence="1">Meninges</tissue>
    </source>
</reference>
<organism evidence="1 2">
    <name type="scientific">Parelaphostrongylus tenuis</name>
    <name type="common">Meningeal worm</name>
    <dbReference type="NCBI Taxonomy" id="148309"/>
    <lineage>
        <taxon>Eukaryota</taxon>
        <taxon>Metazoa</taxon>
        <taxon>Ecdysozoa</taxon>
        <taxon>Nematoda</taxon>
        <taxon>Chromadorea</taxon>
        <taxon>Rhabditida</taxon>
        <taxon>Rhabditina</taxon>
        <taxon>Rhabditomorpha</taxon>
        <taxon>Strongyloidea</taxon>
        <taxon>Metastrongylidae</taxon>
        <taxon>Parelaphostrongylus</taxon>
    </lineage>
</organism>
<evidence type="ECO:0000313" key="1">
    <source>
        <dbReference type="EMBL" id="KAJ1350295.1"/>
    </source>
</evidence>
<comment type="caution">
    <text evidence="1">The sequence shown here is derived from an EMBL/GenBank/DDBJ whole genome shotgun (WGS) entry which is preliminary data.</text>
</comment>
<accession>A0AAD5M1A1</accession>
<proteinExistence type="predicted"/>
<protein>
    <submittedName>
        <fullName evidence="1">Uncharacterized protein</fullName>
    </submittedName>
</protein>
<evidence type="ECO:0000313" key="2">
    <source>
        <dbReference type="Proteomes" id="UP001196413"/>
    </source>
</evidence>
<dbReference type="AlphaFoldDB" id="A0AAD5M1A1"/>
<sequence>MRDTSRGEGRVADTSAIEGQQLVQSLVRRLDIVNDTKKELNSKWITVLSNIWNINLVRHRVRESCFLILQPEFTAVRELKLIAKILQRDQKTALPLHRNGSNGNVVQPNDVDERTSEDVFEMLPAVESLSRTMPEKSRKRCKTAVKIIAIVKSDRSGGRLARRCSAIDARTDSFYSLEQNSFLHY</sequence>
<dbReference type="Proteomes" id="UP001196413">
    <property type="component" value="Unassembled WGS sequence"/>
</dbReference>
<keyword evidence="2" id="KW-1185">Reference proteome</keyword>
<name>A0AAD5M1A1_PARTN</name>